<accession>A0A250XF97</accession>
<dbReference type="Pfam" id="PF00856">
    <property type="entry name" value="SET"/>
    <property type="match status" value="1"/>
</dbReference>
<evidence type="ECO:0000313" key="4">
    <source>
        <dbReference type="Proteomes" id="UP000232323"/>
    </source>
</evidence>
<dbReference type="InterPro" id="IPR046341">
    <property type="entry name" value="SET_dom_sf"/>
</dbReference>
<dbReference type="PANTHER" id="PTHR47643:SF2">
    <property type="entry name" value="TPR DOMAIN PROTEIN (AFU_ORTHOLOGUE AFUA_5G12710)"/>
    <property type="match status" value="1"/>
</dbReference>
<dbReference type="STRING" id="1157962.A0A250XF97"/>
<dbReference type="SMART" id="SM00317">
    <property type="entry name" value="SET"/>
    <property type="match status" value="1"/>
</dbReference>
<dbReference type="SUPFAM" id="SSF82199">
    <property type="entry name" value="SET domain"/>
    <property type="match status" value="1"/>
</dbReference>
<dbReference type="AlphaFoldDB" id="A0A250XF97"/>
<protein>
    <recommendedName>
        <fullName evidence="2">SET domain-containing protein</fullName>
    </recommendedName>
</protein>
<dbReference type="PANTHER" id="PTHR47643">
    <property type="entry name" value="TPR DOMAIN PROTEIN (AFU_ORTHOLOGUE AFUA_5G12710)"/>
    <property type="match status" value="1"/>
</dbReference>
<feature type="compositionally biased region" description="Basic and acidic residues" evidence="1">
    <location>
        <begin position="227"/>
        <end position="238"/>
    </location>
</feature>
<evidence type="ECO:0000259" key="2">
    <source>
        <dbReference type="PROSITE" id="PS50280"/>
    </source>
</evidence>
<feature type="region of interest" description="Disordered" evidence="1">
    <location>
        <begin position="163"/>
        <end position="190"/>
    </location>
</feature>
<dbReference type="PROSITE" id="PS50280">
    <property type="entry name" value="SET"/>
    <property type="match status" value="1"/>
</dbReference>
<dbReference type="InterPro" id="IPR001214">
    <property type="entry name" value="SET_dom"/>
</dbReference>
<dbReference type="CDD" id="cd20071">
    <property type="entry name" value="SET_SMYD"/>
    <property type="match status" value="1"/>
</dbReference>
<dbReference type="OrthoDB" id="545016at2759"/>
<dbReference type="Gene3D" id="2.170.270.10">
    <property type="entry name" value="SET domain"/>
    <property type="match status" value="1"/>
</dbReference>
<comment type="caution">
    <text evidence="3">The sequence shown here is derived from an EMBL/GenBank/DDBJ whole genome shotgun (WGS) entry which is preliminary data.</text>
</comment>
<dbReference type="EMBL" id="BEGY01000069">
    <property type="protein sequence ID" value="GAX81706.1"/>
    <property type="molecule type" value="Genomic_DNA"/>
</dbReference>
<evidence type="ECO:0000256" key="1">
    <source>
        <dbReference type="SAM" id="MobiDB-lite"/>
    </source>
</evidence>
<feature type="compositionally biased region" description="Acidic residues" evidence="1">
    <location>
        <begin position="164"/>
        <end position="181"/>
    </location>
</feature>
<gene>
    <name evidence="3" type="ORF">CEUSTIGMA_g9134.t1</name>
</gene>
<sequence>MIMNRTEHGGVGALTRNLGWSGPVTLSYPQYQKQRGIISRTIPVGASFLSHEHTLAHSQGTARPISASSLHDPVLRKGQDLIPYLSCSMELQMIEGSGLGWTAQKNIQKGELLMICSPLTIFHEDQPMQQPTGVQLFDHLIKTASELKEIDLHWLDVLRGPGVIDDDAPASEGSEDGEMTEIGDTNKKEQPAAVDVIDADASNLKTGLVPDEQTDEDGRGSVGNEGGSERTDEKLTEMRGEVVGQLQIADKERLMTVNSLIELGLGKESLSITSIGRNQPPSMPQGYKLAMKLGANSYGHHSQDPGMRVLRDVPEDKYLGGHVGLFPWFCFFNHSCSPNACYMVIEDAMVVRAGCYIEAGDQVSVTYIGPRVVEPMSQRREYLKDAYSFKCTCKRCTFEETLPRTLVEFIDMANTACNMAMQLTEIALEKKDMKGLRETEEMAFSYRQTLHDVASKLERHITHEGVTRYRLPMNIKLELNQGGAAGKQSLVIGEQNLQADGSSGDISEPGVTVQELCWLEASVWRLQALQLEVFGGNLDPEALSEAVQVAETVAPGSDLHLSLVHNQLVAAVRLLQASQAQRGSVRGLSRHVSHSAVEDVREAVEACGQAYTIRYGHISEDDLCTLLNANMKQKWSQEEIEACTQYCC</sequence>
<proteinExistence type="predicted"/>
<reference evidence="3 4" key="1">
    <citation type="submission" date="2017-08" db="EMBL/GenBank/DDBJ databases">
        <title>Acidophilic green algal genome provides insights into adaptation to an acidic environment.</title>
        <authorList>
            <person name="Hirooka S."/>
            <person name="Hirose Y."/>
            <person name="Kanesaki Y."/>
            <person name="Higuchi S."/>
            <person name="Fujiwara T."/>
            <person name="Onuma R."/>
            <person name="Era A."/>
            <person name="Ohbayashi R."/>
            <person name="Uzuka A."/>
            <person name="Nozaki H."/>
            <person name="Yoshikawa H."/>
            <person name="Miyagishima S.Y."/>
        </authorList>
    </citation>
    <scope>NUCLEOTIDE SEQUENCE [LARGE SCALE GENOMIC DNA]</scope>
    <source>
        <strain evidence="3 4">NIES-2499</strain>
    </source>
</reference>
<dbReference type="Proteomes" id="UP000232323">
    <property type="component" value="Unassembled WGS sequence"/>
</dbReference>
<feature type="domain" description="SET" evidence="2">
    <location>
        <begin position="87"/>
        <end position="368"/>
    </location>
</feature>
<organism evidence="3 4">
    <name type="scientific">Chlamydomonas eustigma</name>
    <dbReference type="NCBI Taxonomy" id="1157962"/>
    <lineage>
        <taxon>Eukaryota</taxon>
        <taxon>Viridiplantae</taxon>
        <taxon>Chlorophyta</taxon>
        <taxon>core chlorophytes</taxon>
        <taxon>Chlorophyceae</taxon>
        <taxon>CS clade</taxon>
        <taxon>Chlamydomonadales</taxon>
        <taxon>Chlamydomonadaceae</taxon>
        <taxon>Chlamydomonas</taxon>
    </lineage>
</organism>
<keyword evidence="4" id="KW-1185">Reference proteome</keyword>
<evidence type="ECO:0000313" key="3">
    <source>
        <dbReference type="EMBL" id="GAX81706.1"/>
    </source>
</evidence>
<feature type="region of interest" description="Disordered" evidence="1">
    <location>
        <begin position="205"/>
        <end position="238"/>
    </location>
</feature>
<name>A0A250XF97_9CHLO</name>
<dbReference type="InterPro" id="IPR053209">
    <property type="entry name" value="Gramillin-biosynth_MTr"/>
</dbReference>